<reference evidence="2 5" key="2">
    <citation type="submission" date="2020-04" db="EMBL/GenBank/DDBJ databases">
        <authorList>
            <person name="De Canck E."/>
        </authorList>
    </citation>
    <scope>NUCLEOTIDE SEQUENCE [LARGE SCALE GENOMIC DNA]</scope>
    <source>
        <strain evidence="2 5">LMG 29660</strain>
    </source>
</reference>
<dbReference type="EC" id="3.7.1.17" evidence="2"/>
<keyword evidence="3" id="KW-0378">Hydrolase</keyword>
<dbReference type="PRINTS" id="PR00111">
    <property type="entry name" value="ABHYDROLASE"/>
</dbReference>
<accession>A0A1X1PBJ9</accession>
<dbReference type="RefSeq" id="WP_085041411.1">
    <property type="nucleotide sequence ID" value="NZ_CADIKG010000001.1"/>
</dbReference>
<dbReference type="AlphaFoldDB" id="A0A1X1PBJ9"/>
<evidence type="ECO:0000313" key="3">
    <source>
        <dbReference type="EMBL" id="ORT83000.1"/>
    </source>
</evidence>
<evidence type="ECO:0000313" key="5">
    <source>
        <dbReference type="Proteomes" id="UP000494135"/>
    </source>
</evidence>
<evidence type="ECO:0000313" key="4">
    <source>
        <dbReference type="Proteomes" id="UP000193146"/>
    </source>
</evidence>
<proteinExistence type="predicted"/>
<dbReference type="EMBL" id="CADIKG010000001">
    <property type="protein sequence ID" value="CAB3745689.1"/>
    <property type="molecule type" value="Genomic_DNA"/>
</dbReference>
<dbReference type="Gene3D" id="3.40.50.1820">
    <property type="entry name" value="alpha/beta hydrolase"/>
    <property type="match status" value="1"/>
</dbReference>
<dbReference type="Proteomes" id="UP000193146">
    <property type="component" value="Unassembled WGS sequence"/>
</dbReference>
<gene>
    <name evidence="2" type="primary">hsaD</name>
    <name evidence="3" type="ORF">B7G54_24405</name>
    <name evidence="2" type="ORF">LMG29660_00003</name>
</gene>
<dbReference type="InterPro" id="IPR029058">
    <property type="entry name" value="AB_hydrolase_fold"/>
</dbReference>
<evidence type="ECO:0000313" key="2">
    <source>
        <dbReference type="EMBL" id="CAB3745689.1"/>
    </source>
</evidence>
<protein>
    <submittedName>
        <fullName evidence="2">4,5:9,10-diseco-3-hydroxy-5,9, 17-trioxoandrosta-1(10),2-diene-4-oate hydrolase</fullName>
        <ecNumber evidence="2">3.7.1.17</ecNumber>
    </submittedName>
    <submittedName>
        <fullName evidence="3">Alpha/beta hydrolase</fullName>
    </submittedName>
</protein>
<feature type="domain" description="AB hydrolase-1" evidence="1">
    <location>
        <begin position="37"/>
        <end position="265"/>
    </location>
</feature>
<dbReference type="SUPFAM" id="SSF53474">
    <property type="entry name" value="alpha/beta-Hydrolases"/>
    <property type="match status" value="1"/>
</dbReference>
<dbReference type="InterPro" id="IPR000073">
    <property type="entry name" value="AB_hydrolase_1"/>
</dbReference>
<dbReference type="Proteomes" id="UP000494135">
    <property type="component" value="Unassembled WGS sequence"/>
</dbReference>
<dbReference type="Pfam" id="PF12697">
    <property type="entry name" value="Abhydrolase_6"/>
    <property type="match status" value="1"/>
</dbReference>
<dbReference type="PANTHER" id="PTHR43798:SF33">
    <property type="entry name" value="HYDROLASE, PUTATIVE (AFU_ORTHOLOGUE AFUA_2G14860)-RELATED"/>
    <property type="match status" value="1"/>
</dbReference>
<dbReference type="PANTHER" id="PTHR43798">
    <property type="entry name" value="MONOACYLGLYCEROL LIPASE"/>
    <property type="match status" value="1"/>
</dbReference>
<organism evidence="3 4">
    <name type="scientific">Burkholderia puraquae</name>
    <dbReference type="NCBI Taxonomy" id="1904757"/>
    <lineage>
        <taxon>Bacteria</taxon>
        <taxon>Pseudomonadati</taxon>
        <taxon>Pseudomonadota</taxon>
        <taxon>Betaproteobacteria</taxon>
        <taxon>Burkholderiales</taxon>
        <taxon>Burkholderiaceae</taxon>
        <taxon>Burkholderia</taxon>
        <taxon>Burkholderia cepacia complex</taxon>
    </lineage>
</organism>
<sequence>MNMQTRAASPDITERTLRVWGGRINMRVKVAGAGQPVVYLHPSAGLGWDPFLSWLSEHFTVYAPEFPGTSAGDPYAIHSVNSLGDVVLVYEEVVRILGLVKPILIGQSFGGMLAAELAAAFPNLASRVVLLDPIGLWREDLPVADWISARSGELPSLLFHDSASPAAQSMLALPEDPNLAAAAIAARVWAFGCTGKFAWPIPDRGLSARLHRITKPVLLVWGREDRLVPVGYVDEWQARLLDSRAAVIDACGHIPQVEKLSETVAAVSDFLRVE</sequence>
<evidence type="ECO:0000259" key="1">
    <source>
        <dbReference type="Pfam" id="PF12697"/>
    </source>
</evidence>
<dbReference type="GO" id="GO:0102296">
    <property type="term" value="F:4,5-9,10-diseco-3-hydroxy-5,9,17-trioxoandrosta-1(10),2-diene-4-oate hydrolase activity"/>
    <property type="evidence" value="ECO:0007669"/>
    <property type="project" value="UniProtKB-EC"/>
</dbReference>
<name>A0A1X1PBJ9_9BURK</name>
<keyword evidence="4" id="KW-1185">Reference proteome</keyword>
<dbReference type="InterPro" id="IPR050266">
    <property type="entry name" value="AB_hydrolase_sf"/>
</dbReference>
<dbReference type="EMBL" id="NBYX01000014">
    <property type="protein sequence ID" value="ORT83000.1"/>
    <property type="molecule type" value="Genomic_DNA"/>
</dbReference>
<reference evidence="3 4" key="1">
    <citation type="submission" date="2017-04" db="EMBL/GenBank/DDBJ databases">
        <title>Burkholderia puraquae sp. nov., a novel Burkholderia cepacia complex species from hospital setting samples.</title>
        <authorList>
            <person name="Martina P."/>
            <person name="Leguizamon M."/>
            <person name="Prieto C."/>
            <person name="Sousa S."/>
            <person name="Montanaro P."/>
            <person name="Draghi W."/>
            <person name="Staembler M."/>
            <person name="Bettiol M."/>
            <person name="Figoli C."/>
            <person name="Palau J."/>
            <person name="Alvarez F."/>
            <person name="Benetti S."/>
            <person name="Anchat E."/>
            <person name="Vescina C."/>
            <person name="Ferreras J."/>
            <person name="Lasch P."/>
            <person name="Lagares A."/>
            <person name="Zorreguieta A."/>
            <person name="Yantorno O."/>
            <person name="Bosch A."/>
        </authorList>
    </citation>
    <scope>NUCLEOTIDE SEQUENCE [LARGE SCALE GENOMIC DNA]</scope>
    <source>
        <strain evidence="3 4">CAMPA 1040</strain>
    </source>
</reference>
<dbReference type="GO" id="GO:0016020">
    <property type="term" value="C:membrane"/>
    <property type="evidence" value="ECO:0007669"/>
    <property type="project" value="TreeGrafter"/>
</dbReference>